<dbReference type="RefSeq" id="WP_089036739.1">
    <property type="nucleotide sequence ID" value="NZ_CP022278.1"/>
</dbReference>
<accession>A0A220S3P3</accession>
<protein>
    <submittedName>
        <fullName evidence="1">Uncharacterized protein</fullName>
    </submittedName>
</protein>
<name>A0A220S3P3_9NEIS</name>
<keyword evidence="2" id="KW-1185">Reference proteome</keyword>
<sequence length="72" mass="8617">MKPIKCKDAAKLLQHARDRRLDFSERVQLKLHLAVCIHCRRYQKQLDILDSAMARYRESLEMPSEKFSKQDE</sequence>
<reference evidence="1 2" key="1">
    <citation type="submission" date="2017-06" db="EMBL/GenBank/DDBJ databases">
        <title>Neisseria chenwenguii sp. nov., isolated from the intestinal contents of Tibetan Plateau Pika in Yushu, Qinghai Province, China.</title>
        <authorList>
            <person name="Zhang G."/>
        </authorList>
    </citation>
    <scope>NUCLEOTIDE SEQUENCE [LARGE SCALE GENOMIC DNA]</scope>
    <source>
        <strain evidence="1 2">10023</strain>
    </source>
</reference>
<evidence type="ECO:0000313" key="1">
    <source>
        <dbReference type="EMBL" id="ASK28047.1"/>
    </source>
</evidence>
<dbReference type="OrthoDB" id="8374021at2"/>
<evidence type="ECO:0000313" key="2">
    <source>
        <dbReference type="Proteomes" id="UP000198238"/>
    </source>
</evidence>
<dbReference type="KEGG" id="nei:BG910_10175"/>
<dbReference type="EMBL" id="CP022278">
    <property type="protein sequence ID" value="ASK28047.1"/>
    <property type="molecule type" value="Genomic_DNA"/>
</dbReference>
<proteinExistence type="predicted"/>
<gene>
    <name evidence="1" type="ORF">BG910_10175</name>
</gene>
<organism evidence="1 2">
    <name type="scientific">Neisseria chenwenguii</name>
    <dbReference type="NCBI Taxonomy" id="1853278"/>
    <lineage>
        <taxon>Bacteria</taxon>
        <taxon>Pseudomonadati</taxon>
        <taxon>Pseudomonadota</taxon>
        <taxon>Betaproteobacteria</taxon>
        <taxon>Neisseriales</taxon>
        <taxon>Neisseriaceae</taxon>
        <taxon>Neisseria</taxon>
    </lineage>
</organism>
<dbReference type="AlphaFoldDB" id="A0A220S3P3"/>
<dbReference type="Proteomes" id="UP000198238">
    <property type="component" value="Chromosome"/>
</dbReference>